<evidence type="ECO:0000256" key="5">
    <source>
        <dbReference type="SAM" id="Coils"/>
    </source>
</evidence>
<evidence type="ECO:0000256" key="2">
    <source>
        <dbReference type="ARBA" id="ARBA00022490"/>
    </source>
</evidence>
<feature type="compositionally biased region" description="Polar residues" evidence="6">
    <location>
        <begin position="2268"/>
        <end position="2281"/>
    </location>
</feature>
<feature type="region of interest" description="Disordered" evidence="6">
    <location>
        <begin position="1973"/>
        <end position="2006"/>
    </location>
</feature>
<dbReference type="EMBL" id="JAHFZB010000009">
    <property type="protein sequence ID" value="KAK6485920.1"/>
    <property type="molecule type" value="Genomic_DNA"/>
</dbReference>
<feature type="region of interest" description="Disordered" evidence="6">
    <location>
        <begin position="2262"/>
        <end position="2323"/>
    </location>
</feature>
<dbReference type="Proteomes" id="UP001369086">
    <property type="component" value="Unassembled WGS sequence"/>
</dbReference>
<dbReference type="InterPro" id="IPR051841">
    <property type="entry name" value="MT-Golgi_org_protein"/>
</dbReference>
<evidence type="ECO:0000313" key="9">
    <source>
        <dbReference type="Proteomes" id="UP001369086"/>
    </source>
</evidence>
<feature type="coiled-coil region" evidence="5">
    <location>
        <begin position="272"/>
        <end position="320"/>
    </location>
</feature>
<feature type="compositionally biased region" description="Polar residues" evidence="6">
    <location>
        <begin position="1983"/>
        <end position="2002"/>
    </location>
</feature>
<accession>A0ABR0ZND3</accession>
<dbReference type="PANTHER" id="PTHR18902">
    <property type="entry name" value="NUCLEAR MITOTIC APPARATUS PROTEIN 1-RELATED"/>
    <property type="match status" value="1"/>
</dbReference>
<dbReference type="SUPFAM" id="SSF116907">
    <property type="entry name" value="Hook domain"/>
    <property type="match status" value="1"/>
</dbReference>
<dbReference type="InterPro" id="IPR048724">
    <property type="entry name" value="NuMA_N_HOOK"/>
</dbReference>
<keyword evidence="4 5" id="KW-0175">Coiled coil</keyword>
<reference evidence="8 9" key="1">
    <citation type="submission" date="2021-05" db="EMBL/GenBank/DDBJ databases">
        <authorList>
            <person name="Zahm M."/>
            <person name="Klopp C."/>
            <person name="Cabau C."/>
            <person name="Kuhl H."/>
            <person name="Suciu R."/>
            <person name="Ciorpac M."/>
            <person name="Holostenco D."/>
            <person name="Gessner J."/>
            <person name="Wuertz S."/>
            <person name="Hohne C."/>
            <person name="Stock M."/>
            <person name="Gislard M."/>
            <person name="Lluch J."/>
            <person name="Milhes M."/>
            <person name="Lampietro C."/>
            <person name="Lopez Roques C."/>
            <person name="Donnadieu C."/>
            <person name="Du K."/>
            <person name="Schartl M."/>
            <person name="Guiguen Y."/>
        </authorList>
    </citation>
    <scope>NUCLEOTIDE SEQUENCE [LARGE SCALE GENOMIC DNA]</scope>
    <source>
        <strain evidence="8">Hh-F2</strain>
        <tissue evidence="8">Blood</tissue>
    </source>
</reference>
<dbReference type="PANTHER" id="PTHR18902:SF24">
    <property type="entry name" value="NUCLEAR MITOTIC APPARATUS PROTEIN 1"/>
    <property type="match status" value="1"/>
</dbReference>
<comment type="subcellular location">
    <subcellularLocation>
        <location evidence="1">Cytoplasm</location>
    </subcellularLocation>
</comment>
<feature type="domain" description="Nuclear mitotic apparatus protein 1 N-terminal hook" evidence="7">
    <location>
        <begin position="6"/>
        <end position="157"/>
    </location>
</feature>
<evidence type="ECO:0000256" key="4">
    <source>
        <dbReference type="ARBA" id="ARBA00023054"/>
    </source>
</evidence>
<feature type="compositionally biased region" description="Polar residues" evidence="6">
    <location>
        <begin position="2296"/>
        <end position="2311"/>
    </location>
</feature>
<feature type="coiled-coil region" evidence="5">
    <location>
        <begin position="353"/>
        <end position="468"/>
    </location>
</feature>
<evidence type="ECO:0000313" key="8">
    <source>
        <dbReference type="EMBL" id="KAK6485920.1"/>
    </source>
</evidence>
<evidence type="ECO:0000256" key="1">
    <source>
        <dbReference type="ARBA" id="ARBA00004496"/>
    </source>
</evidence>
<dbReference type="Pfam" id="PF21670">
    <property type="entry name" value="HOOK_N_NuMA"/>
    <property type="match status" value="1"/>
</dbReference>
<evidence type="ECO:0000259" key="7">
    <source>
        <dbReference type="Pfam" id="PF21670"/>
    </source>
</evidence>
<comment type="caution">
    <text evidence="8">The sequence shown here is derived from an EMBL/GenBank/DDBJ whole genome shotgun (WGS) entry which is preliminary data.</text>
</comment>
<feature type="compositionally biased region" description="Basic residues" evidence="6">
    <location>
        <begin position="2312"/>
        <end position="2323"/>
    </location>
</feature>
<gene>
    <name evidence="8" type="ORF">HHUSO_G11839</name>
</gene>
<feature type="coiled-coil region" evidence="5">
    <location>
        <begin position="494"/>
        <end position="553"/>
    </location>
</feature>
<proteinExistence type="predicted"/>
<dbReference type="CDD" id="cd22224">
    <property type="entry name" value="HkD_NuMA"/>
    <property type="match status" value="1"/>
</dbReference>
<protein>
    <submittedName>
        <fullName evidence="8">Nuclear mitotic apparatus protein 1</fullName>
    </submittedName>
</protein>
<feature type="region of interest" description="Disordered" evidence="6">
    <location>
        <begin position="2162"/>
        <end position="2237"/>
    </location>
</feature>
<feature type="coiled-coil region" evidence="5">
    <location>
        <begin position="1677"/>
        <end position="1834"/>
    </location>
</feature>
<organism evidence="8 9">
    <name type="scientific">Huso huso</name>
    <name type="common">Beluga</name>
    <name type="synonym">Acipenser huso</name>
    <dbReference type="NCBI Taxonomy" id="61971"/>
    <lineage>
        <taxon>Eukaryota</taxon>
        <taxon>Metazoa</taxon>
        <taxon>Chordata</taxon>
        <taxon>Craniata</taxon>
        <taxon>Vertebrata</taxon>
        <taxon>Euteleostomi</taxon>
        <taxon>Actinopterygii</taxon>
        <taxon>Chondrostei</taxon>
        <taxon>Acipenseriformes</taxon>
        <taxon>Acipenseridae</taxon>
        <taxon>Huso</taxon>
    </lineage>
</organism>
<feature type="compositionally biased region" description="Basic and acidic residues" evidence="6">
    <location>
        <begin position="2210"/>
        <end position="2219"/>
    </location>
</feature>
<feature type="compositionally biased region" description="Polar residues" evidence="6">
    <location>
        <begin position="2169"/>
        <end position="2184"/>
    </location>
</feature>
<name>A0ABR0ZND3_HUSHU</name>
<feature type="coiled-coil region" evidence="5">
    <location>
        <begin position="1497"/>
        <end position="1590"/>
    </location>
</feature>
<sequence>MALHETKELALLMWINSLNIEEPIDKISKLQEGSLLVKLIFRLNGKEDQVQKILDQPLEGRWNYIANFLQSQCKYNPDLGTIVSWQNILDGKSLDVELSKVTVLLLYYSNMCGRHVQEFEKLNYKIQAELASVLRFVLDNEDHLYLNNNLERFLKRQVVFPLSSVSSMSSVSDDESPIFKRKRRTEVQFVDLHTVATSSVSSPIQDVLKTPQFQLRKMRKQMALERNMRDDLELELAASCKIITEKETQLCLLQQRLQRLVRQNDEQEPKELEELRDKNESLLKRLQDTLKQCQDLKTNKSQMERKVDQLTEENGELSYQMRDVVVRLTQAQHAVDLLSDEQEASKRDWESKRTQLGSELSQAIADKECLEERILILQGKISLLEEQLRKAMEVQVQETGEVMGDILQLEGLRQEVAELNTKLSQLQAVIAGLEDEKSQVLAQLSTERAQFESEKSQLSELISGLQQTLSDLGCEKEALECASLEQQETFSVQIETLNVEISKLSELVQQRELELTGLHKQIEEERRQKGQLVEEMEKQEQSAQETIHNLSLQVDELCSALKVKEEDVISSTRLWEVEREEGARAVAALQEVSASTASERDAVLMEYQEFQKAKEEEIGGFSQQIQTLEEDRMVNQSLIAELRREKKVLEQRVAELEATVVELRAKCQSLQSENEAQSCSHLEAVESLTACLREAEEALKEYEGKLAHHSGVLEENQNLRDQLATIEETVAGLRIELEAERQKFEEARSAELGKVSRMGQEVQALESKTMEISAELELVRRELLEEREGKVAIESSLECLKEEGKERTNTLRLELEEALSAIKEKEAEIGKLDFELGKLRDQMAVAQEFKIRELAEKEGEIAKLIGETKQTLVELEETKKGKADMEACLQMSIGEHQDQLSALRLEQANALLTLKQRESELESLHAELSLKQEELRNQQESVLQLQKEVSLMETLRNQVAVQEKETQQYKQEAEVRDNEVQRLNTLLATKENEIKSFLQRIDDGEEKASVVQALHRQREVEIQTLKSRILELEQDCLEQKQAISVLEKEVADARMLLQNKTTAFDTLVNKLQDLQLELSQQQEKTFSLECRLEASESAKSEQESLVLNLRKEVDEARSSKDLLEKTLKEQASSFEQEIERQSAVLAKLKEQESTRQEEQKERDILRSQAVAAEEMHRKELEKNVEKLQAEVSAASTLASQKQLMAEHLQKDLIERQKEMDAQIIQVCAAKELQCRELEETIEKLQAEVHSTSSIASEREKASETFQKKLALLQQEMEKEKERYILRTHASATEESLRKELEETTEKLRAEVSSASALASERELAVEMLRQELSSLHEEINKQKDHLRSVATIEEAQRKQLEETITVLQAEVRAANDLAAEREQLAETLQRELSSLQEEMKKLKDEDILRNQAAATKETQHRELEESIEKLRTEALVVSSRSSERERTVEMLQKELPSLQKELQKWAIEGEALKKEDTEKRLNVKLESDLASQNEGELTTLRQELTNAQALIGELMQSKRQCQQQQSELCLLQTRHQEELEQRERIMTTLEDELQQAKDELHILRPLREKINEQQSSLLKLQAENSTYKEQVCKLQHANSLLTSESLEICSDSTQGVRRFDAEMAKAREGHSLELEKLRAEHQRQLAIHKVDAQDFKSGLDAMSRKYEKAKLKILDDRQKFQEERQKLATQVEEMQKLLDIETQKLDEMTKKLAEHKATAISQHQKVKVRETEFQEDVKIQRKQISDLQIQLTQKEQTLDHYKAQVEKAKAHYNSKKQLLQEALEQVQSLETAFESSQRENSHLKTESKQLDMELQQSQLNAKNLTAKVSSLHAQVDYADRQLRSLGKFQVATDVFKSRESLCPNIPEKDEDVSKDSLDLSHDDADIFNSTRKPVPPVVAVTPTAARSSERLAAQRRTKKGESMESLYFTPLPAKRDANLESSIDSLGELTLNSSKKTRSSRRRTTQVINITLTKKTPGPEPGSANTSFHSLQSAQSHPNLFSQRGRPVSTSSFSSCHYSFSQESLEEGSVTETLRSLPGYRQPPATVITAAPDRRSTNSFIIGSQNEPEHTDDWMRIAELQARNKACLPHLKTSYPLESRPTAHIPFSISDEDVKLGDPTETIRRASMLPGQIRDSVSSHRVSMLPGQIREGVSSHRQSLLPLPAFDPSWQSNSGVATRQQTKRSSGEPHQGGDTPESKKMASCFPRPMTPKDKNDRRYTMQNSQNKPSSSQADRRQSMSFSILNTPKGKLVSNILHRGLNKMRASTRKSPNSSTNKTPLRSGTKSPLTTSTKSPRATSTKFPKVTASTKKSTGRKLMKNMKL</sequence>
<evidence type="ECO:0000256" key="3">
    <source>
        <dbReference type="ARBA" id="ARBA00022553"/>
    </source>
</evidence>
<keyword evidence="2" id="KW-0963">Cytoplasm</keyword>
<evidence type="ECO:0000256" key="6">
    <source>
        <dbReference type="SAM" id="MobiDB-lite"/>
    </source>
</evidence>
<feature type="compositionally biased region" description="Polar residues" evidence="6">
    <location>
        <begin position="2220"/>
        <end position="2237"/>
    </location>
</feature>
<feature type="coiled-coil region" evidence="5">
    <location>
        <begin position="611"/>
        <end position="842"/>
    </location>
</feature>
<feature type="coiled-coil region" evidence="5">
    <location>
        <begin position="1227"/>
        <end position="1468"/>
    </location>
</feature>
<keyword evidence="9" id="KW-1185">Reference proteome</keyword>
<feature type="coiled-coil region" evidence="5">
    <location>
        <begin position="914"/>
        <end position="1197"/>
    </location>
</feature>
<keyword evidence="3" id="KW-0597">Phosphoprotein</keyword>
<feature type="compositionally biased region" description="Low complexity" evidence="6">
    <location>
        <begin position="2282"/>
        <end position="2295"/>
    </location>
</feature>